<accession>A0A7R8ASH5</accession>
<evidence type="ECO:0000256" key="1">
    <source>
        <dbReference type="ARBA" id="ARBA00001971"/>
    </source>
</evidence>
<dbReference type="GO" id="GO:0005506">
    <property type="term" value="F:iron ion binding"/>
    <property type="evidence" value="ECO:0007669"/>
    <property type="project" value="InterPro"/>
</dbReference>
<dbReference type="InterPro" id="IPR050121">
    <property type="entry name" value="Cytochrome_P450_monoxygenase"/>
</dbReference>
<dbReference type="PRINTS" id="PR00463">
    <property type="entry name" value="EP450I"/>
</dbReference>
<feature type="binding site" description="axial binding residue" evidence="5">
    <location>
        <position position="522"/>
    </location>
    <ligand>
        <name>heme</name>
        <dbReference type="ChEBI" id="CHEBI:30413"/>
    </ligand>
    <ligandPart>
        <name>Fe</name>
        <dbReference type="ChEBI" id="CHEBI:18248"/>
    </ligandPart>
</feature>
<dbReference type="SUPFAM" id="SSF48264">
    <property type="entry name" value="Cytochrome P450"/>
    <property type="match status" value="1"/>
</dbReference>
<keyword evidence="5" id="KW-0349">Heme</keyword>
<dbReference type="InterPro" id="IPR036396">
    <property type="entry name" value="Cyt_P450_sf"/>
</dbReference>
<proteinExistence type="inferred from homology"/>
<dbReference type="OrthoDB" id="3934656at2759"/>
<dbReference type="RefSeq" id="XP_041559924.1">
    <property type="nucleotide sequence ID" value="XM_041694055.1"/>
</dbReference>
<dbReference type="InterPro" id="IPR002401">
    <property type="entry name" value="Cyt_P450_E_grp-I"/>
</dbReference>
<evidence type="ECO:0000256" key="2">
    <source>
        <dbReference type="ARBA" id="ARBA00010617"/>
    </source>
</evidence>
<dbReference type="PANTHER" id="PTHR24305:SF232">
    <property type="entry name" value="P450, PUTATIVE (EUROFUNG)-RELATED"/>
    <property type="match status" value="1"/>
</dbReference>
<dbReference type="InterPro" id="IPR001128">
    <property type="entry name" value="Cyt_P450"/>
</dbReference>
<evidence type="ECO:0000256" key="5">
    <source>
        <dbReference type="PIRSR" id="PIRSR602401-1"/>
    </source>
</evidence>
<dbReference type="EMBL" id="AP024448">
    <property type="protein sequence ID" value="BCS27730.1"/>
    <property type="molecule type" value="Genomic_DNA"/>
</dbReference>
<evidence type="ECO:0000256" key="4">
    <source>
        <dbReference type="ARBA" id="ARBA00023004"/>
    </source>
</evidence>
<comment type="similarity">
    <text evidence="2">Belongs to the cytochrome P450 family.</text>
</comment>
<dbReference type="GO" id="GO:0020037">
    <property type="term" value="F:heme binding"/>
    <property type="evidence" value="ECO:0007669"/>
    <property type="project" value="InterPro"/>
</dbReference>
<evidence type="ECO:0000313" key="6">
    <source>
        <dbReference type="EMBL" id="BCS27730.1"/>
    </source>
</evidence>
<evidence type="ECO:0000313" key="7">
    <source>
        <dbReference type="Proteomes" id="UP000654913"/>
    </source>
</evidence>
<reference evidence="6" key="1">
    <citation type="submission" date="2021-01" db="EMBL/GenBank/DDBJ databases">
        <authorList>
            <consortium name="Aspergillus puulaauensis MK2 genome sequencing consortium"/>
            <person name="Kazuki M."/>
            <person name="Futagami T."/>
        </authorList>
    </citation>
    <scope>NUCLEOTIDE SEQUENCE</scope>
    <source>
        <strain evidence="6">MK2</strain>
    </source>
</reference>
<organism evidence="6 7">
    <name type="scientific">Aspergillus puulaauensis</name>
    <dbReference type="NCBI Taxonomy" id="1220207"/>
    <lineage>
        <taxon>Eukaryota</taxon>
        <taxon>Fungi</taxon>
        <taxon>Dikarya</taxon>
        <taxon>Ascomycota</taxon>
        <taxon>Pezizomycotina</taxon>
        <taxon>Eurotiomycetes</taxon>
        <taxon>Eurotiomycetidae</taxon>
        <taxon>Eurotiales</taxon>
        <taxon>Aspergillaceae</taxon>
        <taxon>Aspergillus</taxon>
    </lineage>
</organism>
<dbReference type="GeneID" id="64977735"/>
<gene>
    <name evidence="6" type="ORF">APUU_60778S</name>
</gene>
<dbReference type="CDD" id="cd11060">
    <property type="entry name" value="CYP57A1-like"/>
    <property type="match status" value="1"/>
</dbReference>
<name>A0A7R8ASH5_9EURO</name>
<comment type="cofactor">
    <cofactor evidence="1 5">
        <name>heme</name>
        <dbReference type="ChEBI" id="CHEBI:30413"/>
    </cofactor>
</comment>
<dbReference type="Pfam" id="PF00067">
    <property type="entry name" value="p450"/>
    <property type="match status" value="1"/>
</dbReference>
<dbReference type="AlphaFoldDB" id="A0A7R8ASH5"/>
<dbReference type="GO" id="GO:0016705">
    <property type="term" value="F:oxidoreductase activity, acting on paired donors, with incorporation or reduction of molecular oxygen"/>
    <property type="evidence" value="ECO:0007669"/>
    <property type="project" value="InterPro"/>
</dbReference>
<reference evidence="6" key="2">
    <citation type="submission" date="2021-02" db="EMBL/GenBank/DDBJ databases">
        <title>Aspergillus puulaauensis MK2 genome sequence.</title>
        <authorList>
            <person name="Futagami T."/>
            <person name="Mori K."/>
            <person name="Kadooka C."/>
            <person name="Tanaka T."/>
        </authorList>
    </citation>
    <scope>NUCLEOTIDE SEQUENCE</scope>
    <source>
        <strain evidence="6">MK2</strain>
    </source>
</reference>
<dbReference type="PANTHER" id="PTHR24305">
    <property type="entry name" value="CYTOCHROME P450"/>
    <property type="match status" value="1"/>
</dbReference>
<dbReference type="PRINTS" id="PR00385">
    <property type="entry name" value="P450"/>
</dbReference>
<keyword evidence="7" id="KW-1185">Reference proteome</keyword>
<evidence type="ECO:0008006" key="8">
    <source>
        <dbReference type="Google" id="ProtNLM"/>
    </source>
</evidence>
<dbReference type="GO" id="GO:0004497">
    <property type="term" value="F:monooxygenase activity"/>
    <property type="evidence" value="ECO:0007669"/>
    <property type="project" value="InterPro"/>
</dbReference>
<keyword evidence="4 5" id="KW-0408">Iron</keyword>
<sequence>MVQCGVTILTAEKAGGPVPAKTSSLLIQDSTYTQYPAFASSRSALPDLYTHRNDSMSHAIVADAVNWAASLSDTAQALLDDHNVPWRALITSIMVASLPALLLYRQYIHPLAGIPGPVLARFTGQWRNWYYINGQWHDVILDLHTTYGRVVRIAPNELSIVDEKTARLLYGHGTSSEKTDWYATWDIPNAAPGLFATRDRKEHAFLRRRVSAAFSMTSILKFETYIQGSFDLLFDKMRKYSGQMIDMSEWTNAVAYDIVGELAYGEQLGHLQSETDVMGVRQAVLDGFYLMANLGHYWGQGRLLNTKVMAKLTSALGVRNPFLEFRQWSVDKVRARRDNPSQAERHDMLHHFLQMKDINGNPASDGEVLIEAMNIIGAGADTTAIGMRACLYYVCTHPQVYRQLQKELDDYFQSRPDQRSISYNEARGLTYLNAVISEATRLHPSIIYQLLRAAPEDITVDGHRILRGTPVGISPRAQNRDRAIWGEDANEFRPERWLENEERARYFESVNMTFGGNGPRMCIGRNIALVELFKYIAQLLYNFDVELEDPARPWNVQTVWFAYQHDMYVRVTERNRGLST</sequence>
<dbReference type="Gene3D" id="1.10.630.10">
    <property type="entry name" value="Cytochrome P450"/>
    <property type="match status" value="1"/>
</dbReference>
<dbReference type="Proteomes" id="UP000654913">
    <property type="component" value="Chromosome 6"/>
</dbReference>
<keyword evidence="3 5" id="KW-0479">Metal-binding</keyword>
<protein>
    <recommendedName>
        <fullName evidence="8">Cytochrome P450</fullName>
    </recommendedName>
</protein>
<dbReference type="KEGG" id="apuu:APUU_60778S"/>
<evidence type="ECO:0000256" key="3">
    <source>
        <dbReference type="ARBA" id="ARBA00022723"/>
    </source>
</evidence>